<accession>A0A0P7BLY5</accession>
<dbReference type="PRINTS" id="PR00420">
    <property type="entry name" value="RNGMNOXGNASE"/>
</dbReference>
<dbReference type="InterPro" id="IPR051104">
    <property type="entry name" value="FAD_monoxygenase"/>
</dbReference>
<evidence type="ECO:0000313" key="6">
    <source>
        <dbReference type="Proteomes" id="UP000050424"/>
    </source>
</evidence>
<dbReference type="STRING" id="78410.A0A0P7BLY5"/>
<keyword evidence="1" id="KW-0285">Flavoprotein</keyword>
<dbReference type="Gene3D" id="3.50.50.60">
    <property type="entry name" value="FAD/NAD(P)-binding domain"/>
    <property type="match status" value="1"/>
</dbReference>
<dbReference type="EMBL" id="LKCW01000064">
    <property type="protein sequence ID" value="KPM41488.1"/>
    <property type="molecule type" value="Genomic_DNA"/>
</dbReference>
<dbReference type="OrthoDB" id="16820at2759"/>
<evidence type="ECO:0000256" key="1">
    <source>
        <dbReference type="ARBA" id="ARBA00022630"/>
    </source>
</evidence>
<dbReference type="GO" id="GO:0044550">
    <property type="term" value="P:secondary metabolite biosynthetic process"/>
    <property type="evidence" value="ECO:0007669"/>
    <property type="project" value="TreeGrafter"/>
</dbReference>
<organism evidence="5 6">
    <name type="scientific">Neonectria ditissima</name>
    <dbReference type="NCBI Taxonomy" id="78410"/>
    <lineage>
        <taxon>Eukaryota</taxon>
        <taxon>Fungi</taxon>
        <taxon>Dikarya</taxon>
        <taxon>Ascomycota</taxon>
        <taxon>Pezizomycotina</taxon>
        <taxon>Sordariomycetes</taxon>
        <taxon>Hypocreomycetidae</taxon>
        <taxon>Hypocreales</taxon>
        <taxon>Nectriaceae</taxon>
        <taxon>Neonectria</taxon>
    </lineage>
</organism>
<dbReference type="SUPFAM" id="SSF51905">
    <property type="entry name" value="FAD/NAD(P)-binding domain"/>
    <property type="match status" value="1"/>
</dbReference>
<dbReference type="FunFam" id="3.50.50.60:FF:000156">
    <property type="entry name" value="Salicylate hydroxylase, putative"/>
    <property type="match status" value="1"/>
</dbReference>
<feature type="domain" description="FAD-binding" evidence="4">
    <location>
        <begin position="21"/>
        <end position="348"/>
    </location>
</feature>
<dbReference type="AlphaFoldDB" id="A0A0P7BLY5"/>
<gene>
    <name evidence="5" type="ORF">AK830_g5089</name>
</gene>
<dbReference type="GO" id="GO:0071949">
    <property type="term" value="F:FAD binding"/>
    <property type="evidence" value="ECO:0007669"/>
    <property type="project" value="InterPro"/>
</dbReference>
<dbReference type="InterPro" id="IPR036188">
    <property type="entry name" value="FAD/NAD-bd_sf"/>
</dbReference>
<keyword evidence="2" id="KW-0274">FAD</keyword>
<dbReference type="GO" id="GO:0016491">
    <property type="term" value="F:oxidoreductase activity"/>
    <property type="evidence" value="ECO:0007669"/>
    <property type="project" value="UniProtKB-KW"/>
</dbReference>
<dbReference type="PANTHER" id="PTHR46720:SF1">
    <property type="entry name" value="HYDROXYLASE, PUTATIVE (AFU_ORTHOLOGUE AFUA_8G06050)-RELATED"/>
    <property type="match status" value="1"/>
</dbReference>
<keyword evidence="6" id="KW-1185">Reference proteome</keyword>
<name>A0A0P7BLY5_9HYPO</name>
<sequence length="420" mass="46545">MLQHHRILSVYSSINMQSTKPVAIIGAGLSGLSLALALHNQNIPSVLYETQAAPLDIGGAIMLSPNALRILDRLNFLAPVEPRGYKFEKSYFNSGDELVDVFEFGSAEKYGYPGLRVYRYELINVLLNLVAKAGIHIEYGKKFDYIVSETEEGVTWQFADGSEGSAPLLVGADGIHSRVRRYLYPDLVAKFTNMVGITAAVPTAQLQTSDYPLPATIMNRKHGAFVIAPQQADGSEVLIGKQFRFTGPEPDREGWKKLTTDKKWAVDFLRQGHEDFPAIVERATSSVREENISVWPFYLLPKLDTWASEKHARVVILGDAAHAIPPTAGQGVNQAFEDIYILAGVLGKLGSESKAGAGERVKTALKNWQNGRQGRIDKVLDLNDQINQRRMPSEENIEFKPFDLAWLYAADFDAMVAEYA</sequence>
<evidence type="ECO:0000313" key="5">
    <source>
        <dbReference type="EMBL" id="KPM41488.1"/>
    </source>
</evidence>
<evidence type="ECO:0000256" key="3">
    <source>
        <dbReference type="ARBA" id="ARBA00023002"/>
    </source>
</evidence>
<evidence type="ECO:0000256" key="2">
    <source>
        <dbReference type="ARBA" id="ARBA00022827"/>
    </source>
</evidence>
<proteinExistence type="predicted"/>
<protein>
    <recommendedName>
        <fullName evidence="4">FAD-binding domain-containing protein</fullName>
    </recommendedName>
</protein>
<dbReference type="Pfam" id="PF01494">
    <property type="entry name" value="FAD_binding_3"/>
    <property type="match status" value="1"/>
</dbReference>
<evidence type="ECO:0000259" key="4">
    <source>
        <dbReference type="Pfam" id="PF01494"/>
    </source>
</evidence>
<comment type="caution">
    <text evidence="5">The sequence shown here is derived from an EMBL/GenBank/DDBJ whole genome shotgun (WGS) entry which is preliminary data.</text>
</comment>
<dbReference type="Proteomes" id="UP000050424">
    <property type="component" value="Unassembled WGS sequence"/>
</dbReference>
<dbReference type="PANTHER" id="PTHR46720">
    <property type="entry name" value="HYDROXYLASE, PUTATIVE (AFU_ORTHOLOGUE AFUA_3G01460)-RELATED"/>
    <property type="match status" value="1"/>
</dbReference>
<dbReference type="InterPro" id="IPR002938">
    <property type="entry name" value="FAD-bd"/>
</dbReference>
<keyword evidence="3" id="KW-0560">Oxidoreductase</keyword>
<reference evidence="5 6" key="1">
    <citation type="submission" date="2015-09" db="EMBL/GenBank/DDBJ databases">
        <title>Draft genome of a European isolate of the apple canker pathogen Neonectria ditissima.</title>
        <authorList>
            <person name="Gomez-Cortecero A."/>
            <person name="Harrison R.J."/>
            <person name="Armitage A.D."/>
        </authorList>
    </citation>
    <scope>NUCLEOTIDE SEQUENCE [LARGE SCALE GENOMIC DNA]</scope>
    <source>
        <strain evidence="5 6">R09/05</strain>
    </source>
</reference>